<evidence type="ECO:0000256" key="1">
    <source>
        <dbReference type="SAM" id="SignalP"/>
    </source>
</evidence>
<feature type="domain" description="Beta-lactamase-related" evidence="2">
    <location>
        <begin position="68"/>
        <end position="335"/>
    </location>
</feature>
<dbReference type="InterPro" id="IPR050491">
    <property type="entry name" value="AmpC-like"/>
</dbReference>
<feature type="chain" id="PRO_5046401776" evidence="1">
    <location>
        <begin position="32"/>
        <end position="346"/>
    </location>
</feature>
<accession>A0ABW6IR19</accession>
<sequence length="346" mass="36480">MTNSTNSWMRKARWSVTAAAAALVVAGTAVAPAAASAPVQPAVAVAQRGHVDSAALLKALEGLPDDYVRGAMVRVTGQEGRWRGAAGEWTAPVDSEFAIGSITKLFTSAMALQLVGEGRLSLDDTVQELLPGLLPASYEPITVGQLLSHTSGLQKPRCARPGTPVEVVTSAVSCDAPTAPGTVVRYNGINTFIVGLVIEEVTGRPYGEELRDRIVRPLGLRHTSLPADDWAWAEGGIVSRASDLERFFTALTRGRLLRPAERGLLFTTPAIQGADFSYGGLMRWEVPGGGPVVWGKTGSNRGYTSGIFATPDLRRVVVYSTLPTGADAKEETIRVKQIASAGFAGA</sequence>
<dbReference type="RefSeq" id="WP_386250447.1">
    <property type="nucleotide sequence ID" value="NZ_JBHTRV010000004.1"/>
</dbReference>
<dbReference type="PANTHER" id="PTHR46825">
    <property type="entry name" value="D-ALANYL-D-ALANINE-CARBOXYPEPTIDASE/ENDOPEPTIDASE AMPH"/>
    <property type="match status" value="1"/>
</dbReference>
<dbReference type="Gene3D" id="3.40.710.10">
    <property type="entry name" value="DD-peptidase/beta-lactamase superfamily"/>
    <property type="match status" value="1"/>
</dbReference>
<dbReference type="EC" id="3.-.-.-" evidence="3"/>
<keyword evidence="3" id="KW-0378">Hydrolase</keyword>
<dbReference type="InterPro" id="IPR001466">
    <property type="entry name" value="Beta-lactam-related"/>
</dbReference>
<dbReference type="InterPro" id="IPR012338">
    <property type="entry name" value="Beta-lactam/transpept-like"/>
</dbReference>
<dbReference type="EMBL" id="JBHTRV010000004">
    <property type="protein sequence ID" value="MFE5979327.1"/>
    <property type="molecule type" value="Genomic_DNA"/>
</dbReference>
<keyword evidence="4" id="KW-1185">Reference proteome</keyword>
<dbReference type="PANTHER" id="PTHR46825:SF8">
    <property type="entry name" value="BETA-LACTAMASE-RELATED"/>
    <property type="match status" value="1"/>
</dbReference>
<proteinExistence type="predicted"/>
<evidence type="ECO:0000259" key="2">
    <source>
        <dbReference type="Pfam" id="PF00144"/>
    </source>
</evidence>
<protein>
    <submittedName>
        <fullName evidence="3">Serine hydrolase domain-containing protein</fullName>
        <ecNumber evidence="3">3.-.-.-</ecNumber>
    </submittedName>
</protein>
<dbReference type="Proteomes" id="UP001600424">
    <property type="component" value="Unassembled WGS sequence"/>
</dbReference>
<name>A0ABW6IR19_STRWE</name>
<evidence type="ECO:0000313" key="3">
    <source>
        <dbReference type="EMBL" id="MFE5979327.1"/>
    </source>
</evidence>
<dbReference type="GO" id="GO:0016787">
    <property type="term" value="F:hydrolase activity"/>
    <property type="evidence" value="ECO:0007669"/>
    <property type="project" value="UniProtKB-KW"/>
</dbReference>
<dbReference type="SUPFAM" id="SSF56601">
    <property type="entry name" value="beta-lactamase/transpeptidase-like"/>
    <property type="match status" value="1"/>
</dbReference>
<comment type="caution">
    <text evidence="3">The sequence shown here is derived from an EMBL/GenBank/DDBJ whole genome shotgun (WGS) entry which is preliminary data.</text>
</comment>
<organism evidence="3 4">
    <name type="scientific">Streptomyces wedmorensis</name>
    <dbReference type="NCBI Taxonomy" id="43759"/>
    <lineage>
        <taxon>Bacteria</taxon>
        <taxon>Bacillati</taxon>
        <taxon>Actinomycetota</taxon>
        <taxon>Actinomycetes</taxon>
        <taxon>Kitasatosporales</taxon>
        <taxon>Streptomycetaceae</taxon>
        <taxon>Streptomyces</taxon>
    </lineage>
</organism>
<evidence type="ECO:0000313" key="4">
    <source>
        <dbReference type="Proteomes" id="UP001600424"/>
    </source>
</evidence>
<gene>
    <name evidence="3" type="ORF">ACFQ63_06410</name>
</gene>
<reference evidence="3 4" key="1">
    <citation type="submission" date="2024-09" db="EMBL/GenBank/DDBJ databases">
        <title>The Natural Products Discovery Center: Release of the First 8490 Sequenced Strains for Exploring Actinobacteria Biosynthetic Diversity.</title>
        <authorList>
            <person name="Kalkreuter E."/>
            <person name="Kautsar S.A."/>
            <person name="Yang D."/>
            <person name="Bader C.D."/>
            <person name="Teijaro C.N."/>
            <person name="Fluegel L."/>
            <person name="Davis C.M."/>
            <person name="Simpson J.R."/>
            <person name="Lauterbach L."/>
            <person name="Steele A.D."/>
            <person name="Gui C."/>
            <person name="Meng S."/>
            <person name="Li G."/>
            <person name="Viehrig K."/>
            <person name="Ye F."/>
            <person name="Su P."/>
            <person name="Kiefer A.F."/>
            <person name="Nichols A."/>
            <person name="Cepeda A.J."/>
            <person name="Yan W."/>
            <person name="Fan B."/>
            <person name="Jiang Y."/>
            <person name="Adhikari A."/>
            <person name="Zheng C.-J."/>
            <person name="Schuster L."/>
            <person name="Cowan T.M."/>
            <person name="Smanski M.J."/>
            <person name="Chevrette M.G."/>
            <person name="De Carvalho L.P.S."/>
            <person name="Shen B."/>
        </authorList>
    </citation>
    <scope>NUCLEOTIDE SEQUENCE [LARGE SCALE GENOMIC DNA]</scope>
    <source>
        <strain evidence="3 4">NPDC056472</strain>
    </source>
</reference>
<keyword evidence="1" id="KW-0732">Signal</keyword>
<feature type="signal peptide" evidence="1">
    <location>
        <begin position="1"/>
        <end position="31"/>
    </location>
</feature>
<dbReference type="Pfam" id="PF00144">
    <property type="entry name" value="Beta-lactamase"/>
    <property type="match status" value="1"/>
</dbReference>